<feature type="signal peptide" evidence="5">
    <location>
        <begin position="1"/>
        <end position="39"/>
    </location>
</feature>
<dbReference type="NCBIfam" id="NF006592">
    <property type="entry name" value="PRK09125.1"/>
    <property type="match status" value="1"/>
</dbReference>
<comment type="caution">
    <text evidence="7">The sequence shown here is derived from an EMBL/GenBank/DDBJ whole genome shotgun (WGS) entry which is preliminary data.</text>
</comment>
<proteinExistence type="predicted"/>
<protein>
    <submittedName>
        <fullName evidence="7">DNA ligase</fullName>
    </submittedName>
</protein>
<reference evidence="7 8" key="1">
    <citation type="submission" date="2020-08" db="EMBL/GenBank/DDBJ databases">
        <title>Novel species isolated from subtropical streams in China.</title>
        <authorList>
            <person name="Lu H."/>
        </authorList>
    </citation>
    <scope>NUCLEOTIDE SEQUENCE [LARGE SCALE GENOMIC DNA]</scope>
    <source>
        <strain evidence="7 8">KCTC 52442</strain>
    </source>
</reference>
<dbReference type="PANTHER" id="PTHR47810">
    <property type="entry name" value="DNA LIGASE"/>
    <property type="match status" value="1"/>
</dbReference>
<dbReference type="Gene3D" id="3.30.470.30">
    <property type="entry name" value="DNA ligase/mRNA capping enzyme"/>
    <property type="match status" value="1"/>
</dbReference>
<evidence type="ECO:0000313" key="7">
    <source>
        <dbReference type="EMBL" id="MBC3830647.1"/>
    </source>
</evidence>
<feature type="domain" description="DNA ligase OB-like" evidence="6">
    <location>
        <begin position="253"/>
        <end position="315"/>
    </location>
</feature>
<dbReference type="EMBL" id="JACOFU010000001">
    <property type="protein sequence ID" value="MBC3830647.1"/>
    <property type="molecule type" value="Genomic_DNA"/>
</dbReference>
<dbReference type="Pfam" id="PF14743">
    <property type="entry name" value="DNA_ligase_OB_2"/>
    <property type="match status" value="1"/>
</dbReference>
<dbReference type="GO" id="GO:0016874">
    <property type="term" value="F:ligase activity"/>
    <property type="evidence" value="ECO:0007669"/>
    <property type="project" value="UniProtKB-KW"/>
</dbReference>
<keyword evidence="3" id="KW-0227">DNA damage</keyword>
<evidence type="ECO:0000313" key="8">
    <source>
        <dbReference type="Proteomes" id="UP000643610"/>
    </source>
</evidence>
<dbReference type="PANTHER" id="PTHR47810:SF1">
    <property type="entry name" value="DNA LIGASE B"/>
    <property type="match status" value="1"/>
</dbReference>
<evidence type="ECO:0000256" key="5">
    <source>
        <dbReference type="SAM" id="SignalP"/>
    </source>
</evidence>
<dbReference type="SUPFAM" id="SSF50249">
    <property type="entry name" value="Nucleic acid-binding proteins"/>
    <property type="match status" value="1"/>
</dbReference>
<accession>A0ABR6XP24</accession>
<keyword evidence="5" id="KW-0732">Signal</keyword>
<keyword evidence="4" id="KW-0234">DNA repair</keyword>
<evidence type="ECO:0000256" key="3">
    <source>
        <dbReference type="ARBA" id="ARBA00022763"/>
    </source>
</evidence>
<dbReference type="InterPro" id="IPR050326">
    <property type="entry name" value="NAD_dep_DNA_ligaseB"/>
</dbReference>
<dbReference type="Gene3D" id="3.30.1490.70">
    <property type="match status" value="1"/>
</dbReference>
<evidence type="ECO:0000256" key="2">
    <source>
        <dbReference type="ARBA" id="ARBA00022705"/>
    </source>
</evidence>
<dbReference type="Gene3D" id="2.40.50.140">
    <property type="entry name" value="Nucleic acid-binding proteins"/>
    <property type="match status" value="1"/>
</dbReference>
<feature type="chain" id="PRO_5045124623" evidence="5">
    <location>
        <begin position="40"/>
        <end position="320"/>
    </location>
</feature>
<dbReference type="SUPFAM" id="SSF56091">
    <property type="entry name" value="DNA ligase/mRNA capping enzyme, catalytic domain"/>
    <property type="match status" value="1"/>
</dbReference>
<sequence length="320" mass="36460">MNAYKKKLVKRVNSSQPVRRQLLLLSLIPWNLLTASASAKTHSAIEPNTNSPESDALKRTNLALVLPQTLLDVRQLGANISDYLMSEKLDGVRAYWDGKQLYFRSGRVINAPIWFIDKFPTHALDGELWMGRGQFERLSGAVRRSQANEDEWRQIRYCLFEYPLAQGDFDQRLQRLSGIVEKLQIPWLQVIPQEAVKSVEQVETKLKQLTLQKAEGLVLHLASAEFQSGRSDFVYKLKPQFDAEAKVIAIIGGQGRLQGMMGALLLETRDGKQFKLGTGFDDEQRKKPPVIGTWVTYRYRDLTSNGLPKFASFVREYQSE</sequence>
<evidence type="ECO:0000259" key="6">
    <source>
        <dbReference type="Pfam" id="PF14743"/>
    </source>
</evidence>
<keyword evidence="1 7" id="KW-0436">Ligase</keyword>
<dbReference type="InterPro" id="IPR029319">
    <property type="entry name" value="DNA_ligase_OB"/>
</dbReference>
<dbReference type="CDD" id="cd07896">
    <property type="entry name" value="Adenylation_kDNA_ligase_like"/>
    <property type="match status" value="1"/>
</dbReference>
<gene>
    <name evidence="7" type="ORF">H8K33_03905</name>
</gene>
<dbReference type="CDD" id="cd08041">
    <property type="entry name" value="OBF_kDNA_ligase_like"/>
    <property type="match status" value="1"/>
</dbReference>
<dbReference type="Proteomes" id="UP000643610">
    <property type="component" value="Unassembled WGS sequence"/>
</dbReference>
<evidence type="ECO:0000256" key="4">
    <source>
        <dbReference type="ARBA" id="ARBA00023204"/>
    </source>
</evidence>
<keyword evidence="2" id="KW-0235">DNA replication</keyword>
<dbReference type="RefSeq" id="WP_186889638.1">
    <property type="nucleotide sequence ID" value="NZ_JACOFU010000001.1"/>
</dbReference>
<dbReference type="InterPro" id="IPR012340">
    <property type="entry name" value="NA-bd_OB-fold"/>
</dbReference>
<evidence type="ECO:0000256" key="1">
    <source>
        <dbReference type="ARBA" id="ARBA00022598"/>
    </source>
</evidence>
<organism evidence="7 8">
    <name type="scientific">Undibacterium amnicola</name>
    <dbReference type="NCBI Taxonomy" id="1834038"/>
    <lineage>
        <taxon>Bacteria</taxon>
        <taxon>Pseudomonadati</taxon>
        <taxon>Pseudomonadota</taxon>
        <taxon>Betaproteobacteria</taxon>
        <taxon>Burkholderiales</taxon>
        <taxon>Oxalobacteraceae</taxon>
        <taxon>Undibacterium</taxon>
    </lineage>
</organism>
<keyword evidence="8" id="KW-1185">Reference proteome</keyword>
<name>A0ABR6XP24_9BURK</name>